<dbReference type="Gene3D" id="3.90.45.10">
    <property type="entry name" value="Peptide deformylase"/>
    <property type="match status" value="1"/>
</dbReference>
<gene>
    <name evidence="2" type="primary">def</name>
    <name evidence="3" type="ordered locus">Hhal_1409</name>
</gene>
<dbReference type="OrthoDB" id="9804313at2"/>
<dbReference type="eggNOG" id="COG0242">
    <property type="taxonomic scope" value="Bacteria"/>
</dbReference>
<protein>
    <recommendedName>
        <fullName evidence="2">Peptide deformylase</fullName>
        <shortName evidence="2">PDF</shortName>
        <ecNumber evidence="2">3.5.1.88</ecNumber>
    </recommendedName>
    <alternativeName>
        <fullName evidence="2">Polypeptide deformylase</fullName>
    </alternativeName>
</protein>
<name>A1WWW4_HALHL</name>
<dbReference type="PRINTS" id="PR01576">
    <property type="entry name" value="PDEFORMYLASE"/>
</dbReference>
<dbReference type="HOGENOM" id="CLU_061901_4_2_6"/>
<organism evidence="3 4">
    <name type="scientific">Halorhodospira halophila (strain DSM 244 / SL1)</name>
    <name type="common">Ectothiorhodospira halophila (strain DSM 244 / SL1)</name>
    <dbReference type="NCBI Taxonomy" id="349124"/>
    <lineage>
        <taxon>Bacteria</taxon>
        <taxon>Pseudomonadati</taxon>
        <taxon>Pseudomonadota</taxon>
        <taxon>Gammaproteobacteria</taxon>
        <taxon>Chromatiales</taxon>
        <taxon>Ectothiorhodospiraceae</taxon>
        <taxon>Halorhodospira</taxon>
    </lineage>
</organism>
<dbReference type="KEGG" id="hha:Hhal_1409"/>
<dbReference type="Pfam" id="PF01327">
    <property type="entry name" value="Pep_deformylase"/>
    <property type="match status" value="1"/>
</dbReference>
<dbReference type="CDD" id="cd00487">
    <property type="entry name" value="Pep_deformylase"/>
    <property type="match status" value="1"/>
</dbReference>
<sequence>MATLEILEHPDPRLRQPSAPVERFDQALCELVDDMIETMHARSAIGLAAPQVDVRQRIVVCCTEPAQAPRVFINPEITGSSLPGYIEESCLSVPGQQGLVRRPTRVSVRAQDTAGERFHCKLENLDAVCLHHEIDHLDGTLFIDRLPFWKRLKIGASRLLRG</sequence>
<dbReference type="HAMAP" id="MF_00163">
    <property type="entry name" value="Pep_deformylase"/>
    <property type="match status" value="1"/>
</dbReference>
<dbReference type="GO" id="GO:0042586">
    <property type="term" value="F:peptide deformylase activity"/>
    <property type="evidence" value="ECO:0007669"/>
    <property type="project" value="UniProtKB-UniRule"/>
</dbReference>
<keyword evidence="4" id="KW-1185">Reference proteome</keyword>
<dbReference type="NCBIfam" id="TIGR00079">
    <property type="entry name" value="pept_deformyl"/>
    <property type="match status" value="1"/>
</dbReference>
<dbReference type="PANTHER" id="PTHR10458:SF22">
    <property type="entry name" value="PEPTIDE DEFORMYLASE"/>
    <property type="match status" value="1"/>
</dbReference>
<keyword evidence="2" id="KW-0479">Metal-binding</keyword>
<keyword evidence="2 3" id="KW-0378">Hydrolase</keyword>
<dbReference type="NCBIfam" id="NF001159">
    <property type="entry name" value="PRK00150.1-3"/>
    <property type="match status" value="1"/>
</dbReference>
<dbReference type="RefSeq" id="WP_011814198.1">
    <property type="nucleotide sequence ID" value="NC_008789.1"/>
</dbReference>
<comment type="function">
    <text evidence="2">Removes the formyl group from the N-terminal Met of newly synthesized proteins. Requires at least a dipeptide for an efficient rate of reaction. N-terminal L-methionine is a prerequisite for activity but the enzyme has broad specificity at other positions.</text>
</comment>
<evidence type="ECO:0000256" key="2">
    <source>
        <dbReference type="HAMAP-Rule" id="MF_00163"/>
    </source>
</evidence>
<dbReference type="PIRSF" id="PIRSF004749">
    <property type="entry name" value="Pep_def"/>
    <property type="match status" value="1"/>
</dbReference>
<comment type="similarity">
    <text evidence="1 2">Belongs to the polypeptide deformylase family.</text>
</comment>
<feature type="binding site" evidence="2">
    <location>
        <position position="90"/>
    </location>
    <ligand>
        <name>Fe cation</name>
        <dbReference type="ChEBI" id="CHEBI:24875"/>
    </ligand>
</feature>
<feature type="active site" evidence="2">
    <location>
        <position position="133"/>
    </location>
</feature>
<dbReference type="Proteomes" id="UP000000647">
    <property type="component" value="Chromosome"/>
</dbReference>
<comment type="cofactor">
    <cofactor evidence="2">
        <name>Fe(2+)</name>
        <dbReference type="ChEBI" id="CHEBI:29033"/>
    </cofactor>
    <text evidence="2">Binds 1 Fe(2+) ion.</text>
</comment>
<dbReference type="AlphaFoldDB" id="A1WWW4"/>
<reference evidence="4" key="1">
    <citation type="submission" date="2006-12" db="EMBL/GenBank/DDBJ databases">
        <title>Complete sequence of Halorhodospira halophila SL1.</title>
        <authorList>
            <consortium name="US DOE Joint Genome Institute"/>
            <person name="Copeland A."/>
            <person name="Lucas S."/>
            <person name="Lapidus A."/>
            <person name="Barry K."/>
            <person name="Detter J.C."/>
            <person name="Glavina del Rio T."/>
            <person name="Hammon N."/>
            <person name="Israni S."/>
            <person name="Dalin E."/>
            <person name="Tice H."/>
            <person name="Pitluck S."/>
            <person name="Saunders E."/>
            <person name="Brettin T."/>
            <person name="Bruce D."/>
            <person name="Han C."/>
            <person name="Tapia R."/>
            <person name="Schmutz J."/>
            <person name="Larimer F."/>
            <person name="Land M."/>
            <person name="Hauser L."/>
            <person name="Kyrpides N."/>
            <person name="Mikhailova N."/>
            <person name="Hoff W."/>
            <person name="Richardson P."/>
        </authorList>
    </citation>
    <scope>NUCLEOTIDE SEQUENCE [LARGE SCALE GENOMIC DNA]</scope>
    <source>
        <strain evidence="4">DSM 244 / SL1</strain>
    </source>
</reference>
<evidence type="ECO:0000256" key="1">
    <source>
        <dbReference type="ARBA" id="ARBA00010759"/>
    </source>
</evidence>
<dbReference type="InterPro" id="IPR023635">
    <property type="entry name" value="Peptide_deformylase"/>
</dbReference>
<dbReference type="InterPro" id="IPR036821">
    <property type="entry name" value="Peptide_deformylase_sf"/>
</dbReference>
<feature type="binding site" evidence="2">
    <location>
        <position position="132"/>
    </location>
    <ligand>
        <name>Fe cation</name>
        <dbReference type="ChEBI" id="CHEBI:24875"/>
    </ligand>
</feature>
<accession>A1WWW4</accession>
<feature type="binding site" evidence="2">
    <location>
        <position position="136"/>
    </location>
    <ligand>
        <name>Fe cation</name>
        <dbReference type="ChEBI" id="CHEBI:24875"/>
    </ligand>
</feature>
<evidence type="ECO:0000313" key="3">
    <source>
        <dbReference type="EMBL" id="ABM62176.1"/>
    </source>
</evidence>
<dbReference type="SUPFAM" id="SSF56420">
    <property type="entry name" value="Peptide deformylase"/>
    <property type="match status" value="1"/>
</dbReference>
<comment type="catalytic activity">
    <reaction evidence="2">
        <text>N-terminal N-formyl-L-methionyl-[peptide] + H2O = N-terminal L-methionyl-[peptide] + formate</text>
        <dbReference type="Rhea" id="RHEA:24420"/>
        <dbReference type="Rhea" id="RHEA-COMP:10639"/>
        <dbReference type="Rhea" id="RHEA-COMP:10640"/>
        <dbReference type="ChEBI" id="CHEBI:15377"/>
        <dbReference type="ChEBI" id="CHEBI:15740"/>
        <dbReference type="ChEBI" id="CHEBI:49298"/>
        <dbReference type="ChEBI" id="CHEBI:64731"/>
        <dbReference type="EC" id="3.5.1.88"/>
    </reaction>
</comment>
<evidence type="ECO:0000313" key="4">
    <source>
        <dbReference type="Proteomes" id="UP000000647"/>
    </source>
</evidence>
<dbReference type="PANTHER" id="PTHR10458">
    <property type="entry name" value="PEPTIDE DEFORMYLASE"/>
    <property type="match status" value="1"/>
</dbReference>
<dbReference type="GO" id="GO:0006412">
    <property type="term" value="P:translation"/>
    <property type="evidence" value="ECO:0007669"/>
    <property type="project" value="UniProtKB-UniRule"/>
</dbReference>
<keyword evidence="2" id="KW-0408">Iron</keyword>
<dbReference type="GO" id="GO:0046872">
    <property type="term" value="F:metal ion binding"/>
    <property type="evidence" value="ECO:0007669"/>
    <property type="project" value="UniProtKB-KW"/>
</dbReference>
<dbReference type="EMBL" id="CP000544">
    <property type="protein sequence ID" value="ABM62176.1"/>
    <property type="molecule type" value="Genomic_DNA"/>
</dbReference>
<proteinExistence type="inferred from homology"/>
<keyword evidence="2" id="KW-0648">Protein biosynthesis</keyword>
<dbReference type="STRING" id="349124.Hhal_1409"/>
<reference evidence="3 4" key="2">
    <citation type="journal article" date="2013" name="Stand. Genomic Sci.">
        <title>Complete genome sequence of Halorhodospira halophila SL1.</title>
        <authorList>
            <person name="Challacombe J.F."/>
            <person name="Majid S."/>
            <person name="Deole R."/>
            <person name="Brettin T.S."/>
            <person name="Bruce D."/>
            <person name="Delano S.F."/>
            <person name="Detter J.C."/>
            <person name="Gleasner C.D."/>
            <person name="Han C.S."/>
            <person name="Misra M."/>
            <person name="Reitenga K.G."/>
            <person name="Mikhailova N."/>
            <person name="Woyke T."/>
            <person name="Pitluck S."/>
            <person name="Nolan M."/>
            <person name="Land M.L."/>
            <person name="Saunders E."/>
            <person name="Tapia R."/>
            <person name="Lapidus A."/>
            <person name="Ivanova N."/>
            <person name="Hoff W.D."/>
        </authorList>
    </citation>
    <scope>NUCLEOTIDE SEQUENCE [LARGE SCALE GENOMIC DNA]</scope>
    <source>
        <strain evidence="4">DSM 244 / SL1</strain>
    </source>
</reference>
<dbReference type="EC" id="3.5.1.88" evidence="2"/>